<gene>
    <name evidence="2" type="ORF">EDS130_LOCUS29945</name>
</gene>
<protein>
    <recommendedName>
        <fullName evidence="1">Reverse transcriptase domain-containing protein</fullName>
    </recommendedName>
</protein>
<dbReference type="Pfam" id="PF14529">
    <property type="entry name" value="Exo_endo_phos_2"/>
    <property type="match status" value="1"/>
</dbReference>
<dbReference type="Proteomes" id="UP000663852">
    <property type="component" value="Unassembled WGS sequence"/>
</dbReference>
<evidence type="ECO:0000259" key="1">
    <source>
        <dbReference type="PROSITE" id="PS50878"/>
    </source>
</evidence>
<dbReference type="PANTHER" id="PTHR47027">
    <property type="entry name" value="REVERSE TRANSCRIPTASE DOMAIN-CONTAINING PROTEIN"/>
    <property type="match status" value="1"/>
</dbReference>
<comment type="caution">
    <text evidence="2">The sequence shown here is derived from an EMBL/GenBank/DDBJ whole genome shotgun (WGS) entry which is preliminary data.</text>
</comment>
<dbReference type="SUPFAM" id="SSF56219">
    <property type="entry name" value="DNase I-like"/>
    <property type="match status" value="1"/>
</dbReference>
<dbReference type="AlphaFoldDB" id="A0A815CTE7"/>
<dbReference type="CDD" id="cd09076">
    <property type="entry name" value="L1-EN"/>
    <property type="match status" value="1"/>
</dbReference>
<dbReference type="CDD" id="cd01650">
    <property type="entry name" value="RT_nLTR_like"/>
    <property type="match status" value="1"/>
</dbReference>
<evidence type="ECO:0000313" key="2">
    <source>
        <dbReference type="EMBL" id="CAF1288349.1"/>
    </source>
</evidence>
<dbReference type="InterPro" id="IPR000477">
    <property type="entry name" value="RT_dom"/>
</dbReference>
<dbReference type="PANTHER" id="PTHR47027:SF20">
    <property type="entry name" value="REVERSE TRANSCRIPTASE-LIKE PROTEIN WITH RNA-DIRECTED DNA POLYMERASE DOMAIN"/>
    <property type="match status" value="1"/>
</dbReference>
<dbReference type="InterPro" id="IPR043502">
    <property type="entry name" value="DNA/RNA_pol_sf"/>
</dbReference>
<dbReference type="InterPro" id="IPR005135">
    <property type="entry name" value="Endo/exonuclease/phosphatase"/>
</dbReference>
<sequence>MNQLAKFKYDVIGLCETRAKVESRTKWVQTGDELIIGEGIGQQSVGGVGFIINSRIANRVIEVQVHSHRIATLKLDIGRKSPLLIIQIYAPHKEYGMDEIENFYSEVETHLDQPAYQKIVMGDFNAQLGARNINQKYLGKFTSGSWDNNNETGELLAEFAEANKLFLINTFFQKAPNKRWTFESTNINKSRHEIDFGLCTDRLMVTNVEFLSRLDISSDHRPVRFTLNIEIKKQRPQMMKSRQTINEDLLQRNIAENDWKTSGSLTTKFIKIKRQLKTCVDAASTKKPRQSRFSEMTNKLLLERKCMNRHANPVKFVELSKLIRKKIREDHEKFRTERLLKTIEEHRSLKKCKRDLRQQIATMSALKAEDGTRLTKRFEMERRVQDFYTSLFASKKAVPLDEDRGVEEDVPPILVSEVQAAVLSLKADKAPGPDGITNEALKKGGYELWKVLTKLFNECLESENVPTQWKKSTTIIIPKKGDREDLKNYRPIALLPTIYKAFTKVLVNRMTRQLDEQQPCEQAGFRSGFSTTDHLQVVNQVLERTRECKIPMCMVFVDYEKAFDSIEINAVINALVRQNISKKYIRTLLNTNTDCSTSIRLFHNDIVIPVKRGVRQGDTISPKLFNAALEDVFRKINWERRGIMVDGEPLNHLRFADDIILFAHDVNIAGEMLKELNEASAKVGLRINRAKTQVMKNDQCAMGTVTLDGDTILFVDKYTYLGQMITFDHKIDEEIRRRRSAAWLSFKNIEDVLKKTKDLKLRAHLFNSMVLPALNYGCEVWTMRDIEKQKLQTTQRAMERRVLGIKLVQKIPNTTIRQRTQFKDAYIDAVKRKLQWAGHVVRREDNRWTNRTTFWWPYNFRRPRGRPADRWRKLMKDKLGNNWHQLARNRVTYREKTAEVLSLMLNFD</sequence>
<dbReference type="SUPFAM" id="SSF56672">
    <property type="entry name" value="DNA/RNA polymerases"/>
    <property type="match status" value="1"/>
</dbReference>
<dbReference type="Gene3D" id="3.30.70.270">
    <property type="match status" value="1"/>
</dbReference>
<feature type="domain" description="Reverse transcriptase" evidence="1">
    <location>
        <begin position="458"/>
        <end position="725"/>
    </location>
</feature>
<proteinExistence type="predicted"/>
<dbReference type="InterPro" id="IPR043128">
    <property type="entry name" value="Rev_trsase/Diguanyl_cyclase"/>
</dbReference>
<dbReference type="EMBL" id="CAJNOJ010000206">
    <property type="protein sequence ID" value="CAF1288349.1"/>
    <property type="molecule type" value="Genomic_DNA"/>
</dbReference>
<dbReference type="GO" id="GO:0003824">
    <property type="term" value="F:catalytic activity"/>
    <property type="evidence" value="ECO:0007669"/>
    <property type="project" value="InterPro"/>
</dbReference>
<dbReference type="OrthoDB" id="407509at2759"/>
<reference evidence="2" key="1">
    <citation type="submission" date="2021-02" db="EMBL/GenBank/DDBJ databases">
        <authorList>
            <person name="Nowell W R."/>
        </authorList>
    </citation>
    <scope>NUCLEOTIDE SEQUENCE</scope>
</reference>
<name>A0A815CTE7_ADIRI</name>
<dbReference type="Gene3D" id="3.60.10.10">
    <property type="entry name" value="Endonuclease/exonuclease/phosphatase"/>
    <property type="match status" value="1"/>
</dbReference>
<dbReference type="Pfam" id="PF00078">
    <property type="entry name" value="RVT_1"/>
    <property type="match status" value="1"/>
</dbReference>
<accession>A0A815CTE7</accession>
<evidence type="ECO:0000313" key="3">
    <source>
        <dbReference type="Proteomes" id="UP000663852"/>
    </source>
</evidence>
<organism evidence="2 3">
    <name type="scientific">Adineta ricciae</name>
    <name type="common">Rotifer</name>
    <dbReference type="NCBI Taxonomy" id="249248"/>
    <lineage>
        <taxon>Eukaryota</taxon>
        <taxon>Metazoa</taxon>
        <taxon>Spiralia</taxon>
        <taxon>Gnathifera</taxon>
        <taxon>Rotifera</taxon>
        <taxon>Eurotatoria</taxon>
        <taxon>Bdelloidea</taxon>
        <taxon>Adinetida</taxon>
        <taxon>Adinetidae</taxon>
        <taxon>Adineta</taxon>
    </lineage>
</organism>
<dbReference type="PROSITE" id="PS50878">
    <property type="entry name" value="RT_POL"/>
    <property type="match status" value="1"/>
</dbReference>
<dbReference type="InterPro" id="IPR036691">
    <property type="entry name" value="Endo/exonu/phosph_ase_sf"/>
</dbReference>